<evidence type="ECO:0000313" key="5">
    <source>
        <dbReference type="Proteomes" id="UP000008639"/>
    </source>
</evidence>
<dbReference type="SUPFAM" id="SSF53756">
    <property type="entry name" value="UDP-Glycosyltransferase/glycogen phosphorylase"/>
    <property type="match status" value="1"/>
</dbReference>
<feature type="domain" description="Glycosyltransferase subfamily 4-like N-terminal" evidence="3">
    <location>
        <begin position="20"/>
        <end position="202"/>
    </location>
</feature>
<name>F0M7F8_PSEPM</name>
<dbReference type="Proteomes" id="UP000008639">
    <property type="component" value="Chromosome"/>
</dbReference>
<protein>
    <submittedName>
        <fullName evidence="4">Glycosyltransferase</fullName>
    </submittedName>
</protein>
<proteinExistence type="predicted"/>
<keyword evidence="2 4" id="KW-0808">Transferase</keyword>
<accession>F0M7F8</accession>
<dbReference type="OrthoDB" id="3180470at2"/>
<dbReference type="GO" id="GO:0016757">
    <property type="term" value="F:glycosyltransferase activity"/>
    <property type="evidence" value="ECO:0007669"/>
    <property type="project" value="UniProtKB-KW"/>
</dbReference>
<dbReference type="PANTHER" id="PTHR12526">
    <property type="entry name" value="GLYCOSYLTRANSFERASE"/>
    <property type="match status" value="1"/>
</dbReference>
<keyword evidence="1" id="KW-0328">Glycosyltransferase</keyword>
<dbReference type="HOGENOM" id="CLU_009583_11_2_11"/>
<gene>
    <name evidence="4" type="ordered locus">Asphe3_25510</name>
</gene>
<sequence length="409" mass="46636">MNRKPRVLVVGQHYWPESFRINDICDYLVSNGVEVEVLCGLPNYPKGQFFPGYSWRGPYREEHNGVLVYRVPEIPRGNNSNLRIFLNYISFPLASLLHLPRLMFGQYDKILLYQLSPVMMSISGIILSKLRRIESTMYVLDLWPENLFSVLKVRNVIFRRLAESVSHWHYRQPDKMVVLSDQMRSKIQDISGVADEKIVVVPQACESLYEREIYDPEIADALGNEFKVVFTGNISPAQSFETIIDAAEILNSEGLTDISWVIVGDGMSRRDVEMEVKRRGLGNRFRFEGHRPVHDIPKYTTLADVLVGCLVKSELLEATVPAKVMSYIASGRPVVLAMDGEVRRLVEDEAKCGFVGPAADSTALANNIRKVYKMSADQRREFGVRGKAYHFANLERSIVLERLKSFLLK</sequence>
<dbReference type="PANTHER" id="PTHR12526:SF627">
    <property type="entry name" value="D-RHAMNOSYLTRANSFERASE WBPZ"/>
    <property type="match status" value="1"/>
</dbReference>
<organism evidence="4 5">
    <name type="scientific">Pseudarthrobacter phenanthrenivorans (strain DSM 18606 / JCM 16027 / LMG 23796 / Sphe3)</name>
    <name type="common">Arthrobacter phenanthrenivorans</name>
    <dbReference type="NCBI Taxonomy" id="930171"/>
    <lineage>
        <taxon>Bacteria</taxon>
        <taxon>Bacillati</taxon>
        <taxon>Actinomycetota</taxon>
        <taxon>Actinomycetes</taxon>
        <taxon>Micrococcales</taxon>
        <taxon>Micrococcaceae</taxon>
        <taxon>Pseudarthrobacter</taxon>
    </lineage>
</organism>
<reference evidence="4 5" key="1">
    <citation type="journal article" date="2011" name="Stand. Genomic Sci.">
        <title>Complete genome sequence of Arthrobacter phenanthrenivorans type strain (Sphe3).</title>
        <authorList>
            <person name="Kallimanis A."/>
            <person name="Labutti K.M."/>
            <person name="Lapidus A."/>
            <person name="Clum A."/>
            <person name="Lykidis A."/>
            <person name="Mavromatis K."/>
            <person name="Pagani I."/>
            <person name="Liolios K."/>
            <person name="Ivanova N."/>
            <person name="Goodwin L."/>
            <person name="Pitluck S."/>
            <person name="Chen A."/>
            <person name="Palaniappan K."/>
            <person name="Markowitz V."/>
            <person name="Bristow J."/>
            <person name="Velentzas A.D."/>
            <person name="Perisynakis A."/>
            <person name="Ouzounis C.C."/>
            <person name="Kyrpides N.C."/>
            <person name="Koukkou A.I."/>
            <person name="Drainas C."/>
        </authorList>
    </citation>
    <scope>NUCLEOTIDE SEQUENCE [LARGE SCALE GENOMIC DNA]</scope>
    <source>
        <strain evidence="5">DSM 18606 / JCM 16027 / LMG 23796 / Sphe3</strain>
    </source>
</reference>
<dbReference type="AlphaFoldDB" id="F0M7F8"/>
<dbReference type="EMBL" id="CP002379">
    <property type="protein sequence ID" value="ADX73677.1"/>
    <property type="molecule type" value="Genomic_DNA"/>
</dbReference>
<dbReference type="eggNOG" id="COG0438">
    <property type="taxonomic scope" value="Bacteria"/>
</dbReference>
<evidence type="ECO:0000256" key="2">
    <source>
        <dbReference type="ARBA" id="ARBA00022679"/>
    </source>
</evidence>
<evidence type="ECO:0000256" key="1">
    <source>
        <dbReference type="ARBA" id="ARBA00022676"/>
    </source>
</evidence>
<dbReference type="Pfam" id="PF13579">
    <property type="entry name" value="Glyco_trans_4_4"/>
    <property type="match status" value="1"/>
</dbReference>
<dbReference type="KEGG" id="apn:Asphe3_25510"/>
<dbReference type="CDD" id="cd03794">
    <property type="entry name" value="GT4_WbuB-like"/>
    <property type="match status" value="1"/>
</dbReference>
<dbReference type="Gene3D" id="3.40.50.2000">
    <property type="entry name" value="Glycogen Phosphorylase B"/>
    <property type="match status" value="2"/>
</dbReference>
<dbReference type="Pfam" id="PF13692">
    <property type="entry name" value="Glyco_trans_1_4"/>
    <property type="match status" value="1"/>
</dbReference>
<evidence type="ECO:0000313" key="4">
    <source>
        <dbReference type="EMBL" id="ADX73677.1"/>
    </source>
</evidence>
<dbReference type="InterPro" id="IPR028098">
    <property type="entry name" value="Glyco_trans_4-like_N"/>
</dbReference>
<dbReference type="STRING" id="930171.Asphe3_25510"/>
<evidence type="ECO:0000259" key="3">
    <source>
        <dbReference type="Pfam" id="PF13579"/>
    </source>
</evidence>